<feature type="compositionally biased region" description="Basic residues" evidence="1">
    <location>
        <begin position="50"/>
        <end position="60"/>
    </location>
</feature>
<proteinExistence type="predicted"/>
<sequence length="100" mass="11552">MVYRDTFEDFNNRPIPVIVAAIPTVTKRLSLLLIVTFYNNSSSSSSSSSRRSRSSKRKNEKKGGNWTKYDEVSTINFIHKNWRFEYNEALLEIGDGRTVD</sequence>
<organism evidence="2 3">
    <name type="scientific">Cavenderia fasciculata</name>
    <name type="common">Slime mold</name>
    <name type="synonym">Dictyostelium fasciculatum</name>
    <dbReference type="NCBI Taxonomy" id="261658"/>
    <lineage>
        <taxon>Eukaryota</taxon>
        <taxon>Amoebozoa</taxon>
        <taxon>Evosea</taxon>
        <taxon>Eumycetozoa</taxon>
        <taxon>Dictyostelia</taxon>
        <taxon>Acytosteliales</taxon>
        <taxon>Cavenderiaceae</taxon>
        <taxon>Cavenderia</taxon>
    </lineage>
</organism>
<dbReference type="AlphaFoldDB" id="F4Q2L5"/>
<name>F4Q2L5_CACFS</name>
<dbReference type="KEGG" id="dfa:DFA_08478"/>
<evidence type="ECO:0000256" key="1">
    <source>
        <dbReference type="SAM" id="MobiDB-lite"/>
    </source>
</evidence>
<dbReference type="GeneID" id="14869848"/>
<gene>
    <name evidence="2" type="ORF">DFA_08478</name>
</gene>
<evidence type="ECO:0000313" key="2">
    <source>
        <dbReference type="EMBL" id="EGG17482.1"/>
    </source>
</evidence>
<dbReference type="Proteomes" id="UP000007797">
    <property type="component" value="Unassembled WGS sequence"/>
</dbReference>
<feature type="region of interest" description="Disordered" evidence="1">
    <location>
        <begin position="40"/>
        <end position="66"/>
    </location>
</feature>
<keyword evidence="3" id="KW-1185">Reference proteome</keyword>
<evidence type="ECO:0000313" key="3">
    <source>
        <dbReference type="Proteomes" id="UP000007797"/>
    </source>
</evidence>
<reference evidence="3" key="1">
    <citation type="journal article" date="2011" name="Genome Res.">
        <title>Phylogeny-wide analysis of social amoeba genomes highlights ancient origins for complex intercellular communication.</title>
        <authorList>
            <person name="Heidel A.J."/>
            <person name="Lawal H.M."/>
            <person name="Felder M."/>
            <person name="Schilde C."/>
            <person name="Helps N.R."/>
            <person name="Tunggal B."/>
            <person name="Rivero F."/>
            <person name="John U."/>
            <person name="Schleicher M."/>
            <person name="Eichinger L."/>
            <person name="Platzer M."/>
            <person name="Noegel A.A."/>
            <person name="Schaap P."/>
            <person name="Gloeckner G."/>
        </authorList>
    </citation>
    <scope>NUCLEOTIDE SEQUENCE [LARGE SCALE GENOMIC DNA]</scope>
    <source>
        <strain evidence="3">SH3</strain>
    </source>
</reference>
<dbReference type="EMBL" id="GL883021">
    <property type="protein sequence ID" value="EGG17482.1"/>
    <property type="molecule type" value="Genomic_DNA"/>
</dbReference>
<accession>F4Q2L5</accession>
<dbReference type="RefSeq" id="XP_004355966.1">
    <property type="nucleotide sequence ID" value="XM_004355913.1"/>
</dbReference>
<protein>
    <submittedName>
        <fullName evidence="2">Uncharacterized protein</fullName>
    </submittedName>
</protein>